<dbReference type="PROSITE" id="PS51999">
    <property type="entry name" value="ZF_GRF"/>
    <property type="match status" value="1"/>
</dbReference>
<accession>A0ABU6XMD7</accession>
<dbReference type="EMBL" id="JASCZI010212248">
    <property type="protein sequence ID" value="MED6198867.1"/>
    <property type="molecule type" value="Genomic_DNA"/>
</dbReference>
<evidence type="ECO:0000259" key="5">
    <source>
        <dbReference type="PROSITE" id="PS51999"/>
    </source>
</evidence>
<dbReference type="PANTHER" id="PTHR33248">
    <property type="entry name" value="ZINC ION-BINDING PROTEIN"/>
    <property type="match status" value="1"/>
</dbReference>
<dbReference type="Pfam" id="PF06839">
    <property type="entry name" value="Zn_ribbon_GRF"/>
    <property type="match status" value="1"/>
</dbReference>
<keyword evidence="2 4" id="KW-0863">Zinc-finger</keyword>
<evidence type="ECO:0000256" key="4">
    <source>
        <dbReference type="PROSITE-ProRule" id="PRU01343"/>
    </source>
</evidence>
<evidence type="ECO:0000256" key="3">
    <source>
        <dbReference type="ARBA" id="ARBA00022833"/>
    </source>
</evidence>
<dbReference type="InterPro" id="IPR010666">
    <property type="entry name" value="Znf_GRF"/>
</dbReference>
<dbReference type="Proteomes" id="UP001341840">
    <property type="component" value="Unassembled WGS sequence"/>
</dbReference>
<sequence length="113" mass="12386">MSYRVKSAGSGDSSTSGDRICKCGLIAQMKVSNSEANPGREYYSCPEGKCRWSRWAGPAIKCPVRVGAQNREQDAEESQVGLGSSLLVHERIRKIENDCEVECTRLDPSNESS</sequence>
<comment type="caution">
    <text evidence="6">The sequence shown here is derived from an EMBL/GenBank/DDBJ whole genome shotgun (WGS) entry which is preliminary data.</text>
</comment>
<protein>
    <recommendedName>
        <fullName evidence="5">GRF-type domain-containing protein</fullName>
    </recommendedName>
</protein>
<feature type="domain" description="GRF-type" evidence="5">
    <location>
        <begin position="21"/>
        <end position="59"/>
    </location>
</feature>
<keyword evidence="7" id="KW-1185">Reference proteome</keyword>
<evidence type="ECO:0000256" key="2">
    <source>
        <dbReference type="ARBA" id="ARBA00022771"/>
    </source>
</evidence>
<evidence type="ECO:0000313" key="7">
    <source>
        <dbReference type="Proteomes" id="UP001341840"/>
    </source>
</evidence>
<gene>
    <name evidence="6" type="ORF">PIB30_070644</name>
</gene>
<keyword evidence="1" id="KW-0479">Metal-binding</keyword>
<organism evidence="6 7">
    <name type="scientific">Stylosanthes scabra</name>
    <dbReference type="NCBI Taxonomy" id="79078"/>
    <lineage>
        <taxon>Eukaryota</taxon>
        <taxon>Viridiplantae</taxon>
        <taxon>Streptophyta</taxon>
        <taxon>Embryophyta</taxon>
        <taxon>Tracheophyta</taxon>
        <taxon>Spermatophyta</taxon>
        <taxon>Magnoliopsida</taxon>
        <taxon>eudicotyledons</taxon>
        <taxon>Gunneridae</taxon>
        <taxon>Pentapetalae</taxon>
        <taxon>rosids</taxon>
        <taxon>fabids</taxon>
        <taxon>Fabales</taxon>
        <taxon>Fabaceae</taxon>
        <taxon>Papilionoideae</taxon>
        <taxon>50 kb inversion clade</taxon>
        <taxon>dalbergioids sensu lato</taxon>
        <taxon>Dalbergieae</taxon>
        <taxon>Pterocarpus clade</taxon>
        <taxon>Stylosanthes</taxon>
    </lineage>
</organism>
<reference evidence="6 7" key="1">
    <citation type="journal article" date="2023" name="Plants (Basel)">
        <title>Bridging the Gap: Combining Genomics and Transcriptomics Approaches to Understand Stylosanthes scabra, an Orphan Legume from the Brazilian Caatinga.</title>
        <authorList>
            <person name="Ferreira-Neto J.R.C."/>
            <person name="da Silva M.D."/>
            <person name="Binneck E."/>
            <person name="de Melo N.F."/>
            <person name="da Silva R.H."/>
            <person name="de Melo A.L.T.M."/>
            <person name="Pandolfi V."/>
            <person name="Bustamante F.O."/>
            <person name="Brasileiro-Vidal A.C."/>
            <person name="Benko-Iseppon A.M."/>
        </authorList>
    </citation>
    <scope>NUCLEOTIDE SEQUENCE [LARGE SCALE GENOMIC DNA]</scope>
    <source>
        <tissue evidence="6">Leaves</tissue>
    </source>
</reference>
<name>A0ABU6XMD7_9FABA</name>
<evidence type="ECO:0000313" key="6">
    <source>
        <dbReference type="EMBL" id="MED6198867.1"/>
    </source>
</evidence>
<evidence type="ECO:0000256" key="1">
    <source>
        <dbReference type="ARBA" id="ARBA00022723"/>
    </source>
</evidence>
<keyword evidence="3" id="KW-0862">Zinc</keyword>
<proteinExistence type="predicted"/>